<evidence type="ECO:0000256" key="7">
    <source>
        <dbReference type="ARBA" id="ARBA00022857"/>
    </source>
</evidence>
<name>A0A3S9T2B3_9FIRM</name>
<keyword evidence="3" id="KW-0820">tRNA-binding</keyword>
<dbReference type="PIRSF" id="PIRSF006621">
    <property type="entry name" value="Dus"/>
    <property type="match status" value="1"/>
</dbReference>
<comment type="function">
    <text evidence="2 12">Catalyzes the synthesis of 5,6-dihydrouridine (D), a modified base found in the D-loop of most tRNAs, via the reduction of the C5-C6 double bond in target uridines.</text>
</comment>
<evidence type="ECO:0000256" key="11">
    <source>
        <dbReference type="ARBA" id="ARBA00048802"/>
    </source>
</evidence>
<evidence type="ECO:0000256" key="5">
    <source>
        <dbReference type="ARBA" id="ARBA00022643"/>
    </source>
</evidence>
<dbReference type="PANTHER" id="PTHR45846:SF1">
    <property type="entry name" value="TRNA-DIHYDROURIDINE(47) SYNTHASE [NAD(P)(+)]-LIKE"/>
    <property type="match status" value="1"/>
</dbReference>
<proteinExistence type="inferred from homology"/>
<evidence type="ECO:0000256" key="10">
    <source>
        <dbReference type="ARBA" id="ARBA00048205"/>
    </source>
</evidence>
<dbReference type="OrthoDB" id="9764501at2"/>
<evidence type="ECO:0000259" key="15">
    <source>
        <dbReference type="Pfam" id="PF01207"/>
    </source>
</evidence>
<evidence type="ECO:0000313" key="16">
    <source>
        <dbReference type="EMBL" id="AZR74670.1"/>
    </source>
</evidence>
<keyword evidence="5 12" id="KW-0288">FMN</keyword>
<evidence type="ECO:0000256" key="4">
    <source>
        <dbReference type="ARBA" id="ARBA00022630"/>
    </source>
</evidence>
<dbReference type="PROSITE" id="PS01136">
    <property type="entry name" value="UPF0034"/>
    <property type="match status" value="1"/>
</dbReference>
<dbReference type="GO" id="GO:0017150">
    <property type="term" value="F:tRNA dihydrouridine synthase activity"/>
    <property type="evidence" value="ECO:0007669"/>
    <property type="project" value="InterPro"/>
</dbReference>
<evidence type="ECO:0000256" key="12">
    <source>
        <dbReference type="PIRNR" id="PIRNR006621"/>
    </source>
</evidence>
<dbReference type="InterPro" id="IPR001269">
    <property type="entry name" value="DUS_fam"/>
</dbReference>
<evidence type="ECO:0000256" key="1">
    <source>
        <dbReference type="ARBA" id="ARBA00001917"/>
    </source>
</evidence>
<dbReference type="Pfam" id="PF01207">
    <property type="entry name" value="Dus"/>
    <property type="match status" value="1"/>
</dbReference>
<feature type="binding site" evidence="14">
    <location>
        <begin position="16"/>
        <end position="18"/>
    </location>
    <ligand>
        <name>FMN</name>
        <dbReference type="ChEBI" id="CHEBI:58210"/>
    </ligand>
</feature>
<dbReference type="Proteomes" id="UP000267250">
    <property type="component" value="Chromosome"/>
</dbReference>
<evidence type="ECO:0000313" key="17">
    <source>
        <dbReference type="Proteomes" id="UP000267250"/>
    </source>
</evidence>
<feature type="binding site" evidence="14">
    <location>
        <begin position="224"/>
        <end position="225"/>
    </location>
    <ligand>
        <name>FMN</name>
        <dbReference type="ChEBI" id="CHEBI:58210"/>
    </ligand>
</feature>
<keyword evidence="14" id="KW-0547">Nucleotide-binding</keyword>
<feature type="binding site" evidence="14">
    <location>
        <position position="70"/>
    </location>
    <ligand>
        <name>FMN</name>
        <dbReference type="ChEBI" id="CHEBI:58210"/>
    </ligand>
</feature>
<comment type="cofactor">
    <cofactor evidence="1 12 14">
        <name>FMN</name>
        <dbReference type="ChEBI" id="CHEBI:58210"/>
    </cofactor>
</comment>
<dbReference type="EC" id="1.3.1.-" evidence="12"/>
<reference evidence="16 17" key="1">
    <citation type="submission" date="2016-07" db="EMBL/GenBank/DDBJ databases">
        <title>Genome and transcriptome analysis of iron-reducing fermentative bacteria Anoxybacter fermentans.</title>
        <authorList>
            <person name="Zeng X."/>
            <person name="Shao Z."/>
        </authorList>
    </citation>
    <scope>NUCLEOTIDE SEQUENCE [LARGE SCALE GENOMIC DNA]</scope>
    <source>
        <strain evidence="16 17">DY22613</strain>
    </source>
</reference>
<protein>
    <recommendedName>
        <fullName evidence="12">tRNA-dihydrouridine synthase</fullName>
        <ecNumber evidence="12">1.3.1.-</ecNumber>
    </recommendedName>
</protein>
<comment type="catalytic activity">
    <reaction evidence="10">
        <text>a 5,6-dihydrouridine in tRNA + NADP(+) = a uridine in tRNA + NADPH + H(+)</text>
        <dbReference type="Rhea" id="RHEA:23624"/>
        <dbReference type="Rhea" id="RHEA-COMP:13339"/>
        <dbReference type="Rhea" id="RHEA-COMP:13887"/>
        <dbReference type="ChEBI" id="CHEBI:15378"/>
        <dbReference type="ChEBI" id="CHEBI:57783"/>
        <dbReference type="ChEBI" id="CHEBI:58349"/>
        <dbReference type="ChEBI" id="CHEBI:65315"/>
        <dbReference type="ChEBI" id="CHEBI:74443"/>
    </reaction>
</comment>
<dbReference type="InterPro" id="IPR004652">
    <property type="entry name" value="DusB-like"/>
</dbReference>
<dbReference type="InterPro" id="IPR013785">
    <property type="entry name" value="Aldolase_TIM"/>
</dbReference>
<keyword evidence="6 12" id="KW-0819">tRNA processing</keyword>
<dbReference type="Gene3D" id="3.20.20.70">
    <property type="entry name" value="Aldolase class I"/>
    <property type="match status" value="1"/>
</dbReference>
<evidence type="ECO:0000256" key="14">
    <source>
        <dbReference type="PIRSR" id="PIRSR006621-2"/>
    </source>
</evidence>
<keyword evidence="4 12" id="KW-0285">Flavoprotein</keyword>
<evidence type="ECO:0000256" key="6">
    <source>
        <dbReference type="ARBA" id="ARBA00022694"/>
    </source>
</evidence>
<evidence type="ECO:0000256" key="13">
    <source>
        <dbReference type="PIRSR" id="PIRSR006621-1"/>
    </source>
</evidence>
<dbReference type="Gene3D" id="1.10.1200.80">
    <property type="entry name" value="Putative flavin oxidoreducatase, domain 2"/>
    <property type="match status" value="1"/>
</dbReference>
<dbReference type="CDD" id="cd02801">
    <property type="entry name" value="DUS_like_FMN"/>
    <property type="match status" value="1"/>
</dbReference>
<comment type="catalytic activity">
    <reaction evidence="11">
        <text>a 5,6-dihydrouridine in tRNA + NAD(+) = a uridine in tRNA + NADH + H(+)</text>
        <dbReference type="Rhea" id="RHEA:54452"/>
        <dbReference type="Rhea" id="RHEA-COMP:13339"/>
        <dbReference type="Rhea" id="RHEA-COMP:13887"/>
        <dbReference type="ChEBI" id="CHEBI:15378"/>
        <dbReference type="ChEBI" id="CHEBI:57540"/>
        <dbReference type="ChEBI" id="CHEBI:57945"/>
        <dbReference type="ChEBI" id="CHEBI:65315"/>
        <dbReference type="ChEBI" id="CHEBI:74443"/>
    </reaction>
</comment>
<dbReference type="RefSeq" id="WP_127018038.1">
    <property type="nucleotide sequence ID" value="NZ_CP016379.1"/>
</dbReference>
<sequence length="332" mass="36853">MKIGNIVIENPVILAPMAGVTDLPFRQIVKKMGCGLVYTEMVSAKGLIYGNERTERLLEFEKDEIPVAIQLFGSEPEIMAKAARLVAEKKPAIIDINMGCPTPKIVKNGDGSALMKDPVLAGEIVAAMTEAVDIPITVKMRKGWDEDSVNAVELAQICVKNGAKAIAVHGRTREQFYSGKADWKIIREVKEAVDVPVIGNGDIFSPEDAVAMFEETGCDAVMIGRGCQGNPWIFKRVTHYLKTGEILPPPSYSERIKMAIEHFKRHIAYKGEEAGIPQMRKHLAWYIKGLPHCTKVKEEIFRLKSSDEIISTLRDYLGELEGDQLQKVNFSL</sequence>
<dbReference type="GO" id="GO:0050660">
    <property type="term" value="F:flavin adenine dinucleotide binding"/>
    <property type="evidence" value="ECO:0007669"/>
    <property type="project" value="InterPro"/>
</dbReference>
<dbReference type="GO" id="GO:0000049">
    <property type="term" value="F:tRNA binding"/>
    <property type="evidence" value="ECO:0007669"/>
    <property type="project" value="UniProtKB-KW"/>
</dbReference>
<keyword evidence="17" id="KW-1185">Reference proteome</keyword>
<comment type="similarity">
    <text evidence="12">Belongs to the dus family.</text>
</comment>
<keyword evidence="7" id="KW-0521">NADP</keyword>
<dbReference type="InterPro" id="IPR024036">
    <property type="entry name" value="tRNA-dHydroUridine_Synthase_C"/>
</dbReference>
<dbReference type="AlphaFoldDB" id="A0A3S9T2B3"/>
<evidence type="ECO:0000256" key="9">
    <source>
        <dbReference type="ARBA" id="ARBA00023002"/>
    </source>
</evidence>
<dbReference type="NCBIfam" id="TIGR00737">
    <property type="entry name" value="nifR3_yhdG"/>
    <property type="match status" value="1"/>
</dbReference>
<organism evidence="16 17">
    <name type="scientific">Anoxybacter fermentans</name>
    <dbReference type="NCBI Taxonomy" id="1323375"/>
    <lineage>
        <taxon>Bacteria</taxon>
        <taxon>Bacillati</taxon>
        <taxon>Bacillota</taxon>
        <taxon>Clostridia</taxon>
        <taxon>Halanaerobiales</taxon>
        <taxon>Anoxybacter</taxon>
    </lineage>
</organism>
<evidence type="ECO:0000256" key="2">
    <source>
        <dbReference type="ARBA" id="ARBA00002790"/>
    </source>
</evidence>
<evidence type="ECO:0000256" key="8">
    <source>
        <dbReference type="ARBA" id="ARBA00022884"/>
    </source>
</evidence>
<dbReference type="EMBL" id="CP016379">
    <property type="protein sequence ID" value="AZR74670.1"/>
    <property type="molecule type" value="Genomic_DNA"/>
</dbReference>
<keyword evidence="9 12" id="KW-0560">Oxidoreductase</keyword>
<evidence type="ECO:0000256" key="3">
    <source>
        <dbReference type="ARBA" id="ARBA00022555"/>
    </source>
</evidence>
<accession>A0A3S9T2B3</accession>
<dbReference type="PANTHER" id="PTHR45846">
    <property type="entry name" value="TRNA-DIHYDROURIDINE(47) SYNTHASE [NAD(P)(+)]-LIKE"/>
    <property type="match status" value="1"/>
</dbReference>
<feature type="active site" description="Proton donor" evidence="13">
    <location>
        <position position="100"/>
    </location>
</feature>
<dbReference type="InterPro" id="IPR018517">
    <property type="entry name" value="tRNA_hU_synthase_CS"/>
</dbReference>
<feature type="binding site" evidence="14">
    <location>
        <position position="139"/>
    </location>
    <ligand>
        <name>FMN</name>
        <dbReference type="ChEBI" id="CHEBI:58210"/>
    </ligand>
</feature>
<feature type="binding site" evidence="14">
    <location>
        <position position="169"/>
    </location>
    <ligand>
        <name>FMN</name>
        <dbReference type="ChEBI" id="CHEBI:58210"/>
    </ligand>
</feature>
<gene>
    <name evidence="16" type="ORF">BBF96_15595</name>
</gene>
<dbReference type="KEGG" id="aft:BBF96_15595"/>
<dbReference type="InterPro" id="IPR035587">
    <property type="entry name" value="DUS-like_FMN-bd"/>
</dbReference>
<keyword evidence="8" id="KW-0694">RNA-binding</keyword>
<dbReference type="SUPFAM" id="SSF51395">
    <property type="entry name" value="FMN-linked oxidoreductases"/>
    <property type="match status" value="1"/>
</dbReference>
<feature type="domain" description="DUS-like FMN-binding" evidence="15">
    <location>
        <begin position="13"/>
        <end position="313"/>
    </location>
</feature>